<reference evidence="2" key="1">
    <citation type="journal article" date="2014" name="PLoS ONE">
        <title>Transcriptome-Based Identification of ABC Transporters in the Western Tarnished Plant Bug Lygus hesperus.</title>
        <authorList>
            <person name="Hull J.J."/>
            <person name="Chaney K."/>
            <person name="Geib S.M."/>
            <person name="Fabrick J.A."/>
            <person name="Brent C.S."/>
            <person name="Walsh D."/>
            <person name="Lavine L.C."/>
        </authorList>
    </citation>
    <scope>NUCLEOTIDE SEQUENCE</scope>
</reference>
<evidence type="ECO:0000259" key="1">
    <source>
        <dbReference type="SMART" id="SM00233"/>
    </source>
</evidence>
<proteinExistence type="predicted"/>
<organism evidence="2">
    <name type="scientific">Lygus hesperus</name>
    <name type="common">Western plant bug</name>
    <dbReference type="NCBI Taxonomy" id="30085"/>
    <lineage>
        <taxon>Eukaryota</taxon>
        <taxon>Metazoa</taxon>
        <taxon>Ecdysozoa</taxon>
        <taxon>Arthropoda</taxon>
        <taxon>Hexapoda</taxon>
        <taxon>Insecta</taxon>
        <taxon>Pterygota</taxon>
        <taxon>Neoptera</taxon>
        <taxon>Paraneoptera</taxon>
        <taxon>Hemiptera</taxon>
        <taxon>Heteroptera</taxon>
        <taxon>Panheteroptera</taxon>
        <taxon>Cimicomorpha</taxon>
        <taxon>Miridae</taxon>
        <taxon>Mirini</taxon>
        <taxon>Lygus</taxon>
    </lineage>
</organism>
<dbReference type="SMART" id="SM00233">
    <property type="entry name" value="PH"/>
    <property type="match status" value="1"/>
</dbReference>
<reference evidence="2" key="2">
    <citation type="submission" date="2014-07" db="EMBL/GenBank/DDBJ databases">
        <authorList>
            <person name="Hull J."/>
        </authorList>
    </citation>
    <scope>NUCLEOTIDE SEQUENCE</scope>
</reference>
<sequence>MIVRNAKSRNILTYSSREDLMLATPLIEGYIIKFIKSRKGSHLKYFAVYKNRMIRWGSDNISFKYSAKIIGIDTSVKAGELNSQGVDDGTTNQLVHIYTNIKTLELLFENRETADCWVRVISSLLKDLD</sequence>
<gene>
    <name evidence="2" type="primary">CSN4</name>
    <name evidence="2" type="ORF">CM83_102493</name>
</gene>
<feature type="domain" description="PH" evidence="1">
    <location>
        <begin position="25"/>
        <end position="128"/>
    </location>
</feature>
<evidence type="ECO:0000313" key="2">
    <source>
        <dbReference type="EMBL" id="JAG32918.1"/>
    </source>
</evidence>
<protein>
    <submittedName>
        <fullName evidence="2">COP9 signalosome complex subunit 4</fullName>
    </submittedName>
</protein>
<dbReference type="InterPro" id="IPR001849">
    <property type="entry name" value="PH_domain"/>
</dbReference>
<dbReference type="SUPFAM" id="SSF50729">
    <property type="entry name" value="PH domain-like"/>
    <property type="match status" value="1"/>
</dbReference>
<dbReference type="AlphaFoldDB" id="A0A0A9YP92"/>
<dbReference type="EMBL" id="GBHO01010686">
    <property type="protein sequence ID" value="JAG32918.1"/>
    <property type="molecule type" value="Transcribed_RNA"/>
</dbReference>
<accession>A0A0A9YP92</accession>
<name>A0A0A9YP92_LYGHE</name>